<keyword evidence="3" id="KW-1185">Reference proteome</keyword>
<dbReference type="InterPro" id="IPR038883">
    <property type="entry name" value="AN11006-like"/>
</dbReference>
<feature type="region of interest" description="Disordered" evidence="1">
    <location>
        <begin position="1"/>
        <end position="84"/>
    </location>
</feature>
<protein>
    <recommendedName>
        <fullName evidence="5">F-box domain-containing protein</fullName>
    </recommendedName>
</protein>
<dbReference type="AlphaFoldDB" id="A0A6A6Y2B7"/>
<evidence type="ECO:0000256" key="1">
    <source>
        <dbReference type="SAM" id="MobiDB-lite"/>
    </source>
</evidence>
<evidence type="ECO:0000313" key="3">
    <source>
        <dbReference type="Proteomes" id="UP000504636"/>
    </source>
</evidence>
<dbReference type="GeneID" id="54467149"/>
<dbReference type="EMBL" id="MU003723">
    <property type="protein sequence ID" value="KAF2802365.1"/>
    <property type="molecule type" value="Genomic_DNA"/>
</dbReference>
<gene>
    <name evidence="2 4" type="ORF">BDZ99DRAFT_527402</name>
</gene>
<dbReference type="PANTHER" id="PTHR42085">
    <property type="entry name" value="F-BOX DOMAIN-CONTAINING PROTEIN"/>
    <property type="match status" value="1"/>
</dbReference>
<evidence type="ECO:0008006" key="5">
    <source>
        <dbReference type="Google" id="ProtNLM"/>
    </source>
</evidence>
<feature type="compositionally biased region" description="Low complexity" evidence="1">
    <location>
        <begin position="19"/>
        <end position="34"/>
    </location>
</feature>
<dbReference type="RefSeq" id="XP_033569329.1">
    <property type="nucleotide sequence ID" value="XM_033726256.1"/>
</dbReference>
<dbReference type="OrthoDB" id="62952at2759"/>
<sequence>MDPSLPQKKKQVQHKSHPESSSHQPSTTPTTYQQANSNQNRNFLAVYPEPSNTEPSPAPMTYHEANPSRRHNRTTLPIPPSPLHRLRSFSPSRLRNLFRSSDRSHFPLLALPAELRNQIYAHALTPSTTACAISIHSRKTAPSPLFAVSRQVRHEALDVFYRTFYHLQRFHAPHPYRTFAAFASHLGTDRLKALRQISVSLPAEGYRFDVDEVLATLPQLRTVEGRIDDMFVTACGCTRRIRCRCGAPYYRDWRAVLGEVEEFRVLRELVGRGVRVRVLWKTQERDEEGAWLVRDDMYRTLQHRRWLGEVEEWVGC</sequence>
<dbReference type="PANTHER" id="PTHR42085:SF1">
    <property type="entry name" value="F-BOX DOMAIN-CONTAINING PROTEIN"/>
    <property type="match status" value="1"/>
</dbReference>
<organism evidence="2">
    <name type="scientific">Mytilinidion resinicola</name>
    <dbReference type="NCBI Taxonomy" id="574789"/>
    <lineage>
        <taxon>Eukaryota</taxon>
        <taxon>Fungi</taxon>
        <taxon>Dikarya</taxon>
        <taxon>Ascomycota</taxon>
        <taxon>Pezizomycotina</taxon>
        <taxon>Dothideomycetes</taxon>
        <taxon>Pleosporomycetidae</taxon>
        <taxon>Mytilinidiales</taxon>
        <taxon>Mytilinidiaceae</taxon>
        <taxon>Mytilinidion</taxon>
    </lineage>
</organism>
<evidence type="ECO:0000313" key="4">
    <source>
        <dbReference type="RefSeq" id="XP_033569329.1"/>
    </source>
</evidence>
<dbReference type="Proteomes" id="UP000504636">
    <property type="component" value="Unplaced"/>
</dbReference>
<reference evidence="2 4" key="1">
    <citation type="journal article" date="2020" name="Stud. Mycol.">
        <title>101 Dothideomycetes genomes: a test case for predicting lifestyles and emergence of pathogens.</title>
        <authorList>
            <person name="Haridas S."/>
            <person name="Albert R."/>
            <person name="Binder M."/>
            <person name="Bloem J."/>
            <person name="Labutti K."/>
            <person name="Salamov A."/>
            <person name="Andreopoulos B."/>
            <person name="Baker S."/>
            <person name="Barry K."/>
            <person name="Bills G."/>
            <person name="Bluhm B."/>
            <person name="Cannon C."/>
            <person name="Castanera R."/>
            <person name="Culley D."/>
            <person name="Daum C."/>
            <person name="Ezra D."/>
            <person name="Gonzalez J."/>
            <person name="Henrissat B."/>
            <person name="Kuo A."/>
            <person name="Liang C."/>
            <person name="Lipzen A."/>
            <person name="Lutzoni F."/>
            <person name="Magnuson J."/>
            <person name="Mondo S."/>
            <person name="Nolan M."/>
            <person name="Ohm R."/>
            <person name="Pangilinan J."/>
            <person name="Park H.-J."/>
            <person name="Ramirez L."/>
            <person name="Alfaro M."/>
            <person name="Sun H."/>
            <person name="Tritt A."/>
            <person name="Yoshinaga Y."/>
            <person name="Zwiers L.-H."/>
            <person name="Turgeon B."/>
            <person name="Goodwin S."/>
            <person name="Spatafora J."/>
            <person name="Crous P."/>
            <person name="Grigoriev I."/>
        </authorList>
    </citation>
    <scope>NUCLEOTIDE SEQUENCE</scope>
    <source>
        <strain evidence="2 4">CBS 304.34</strain>
    </source>
</reference>
<evidence type="ECO:0000313" key="2">
    <source>
        <dbReference type="EMBL" id="KAF2802365.1"/>
    </source>
</evidence>
<proteinExistence type="predicted"/>
<accession>A0A6A6Y2B7</accession>
<reference evidence="4" key="2">
    <citation type="submission" date="2020-04" db="EMBL/GenBank/DDBJ databases">
        <authorList>
            <consortium name="NCBI Genome Project"/>
        </authorList>
    </citation>
    <scope>NUCLEOTIDE SEQUENCE</scope>
    <source>
        <strain evidence="4">CBS 304.34</strain>
    </source>
</reference>
<name>A0A6A6Y2B7_9PEZI</name>
<reference evidence="4" key="3">
    <citation type="submission" date="2025-04" db="UniProtKB">
        <authorList>
            <consortium name="RefSeq"/>
        </authorList>
    </citation>
    <scope>IDENTIFICATION</scope>
    <source>
        <strain evidence="4">CBS 304.34</strain>
    </source>
</reference>